<feature type="compositionally biased region" description="Pro residues" evidence="1">
    <location>
        <begin position="80"/>
        <end position="90"/>
    </location>
</feature>
<feature type="compositionally biased region" description="Gly residues" evidence="1">
    <location>
        <begin position="1"/>
        <end position="11"/>
    </location>
</feature>
<dbReference type="EMBL" id="JARYMX010000004">
    <property type="protein sequence ID" value="KAJ9553236.1"/>
    <property type="molecule type" value="Genomic_DNA"/>
</dbReference>
<evidence type="ECO:0000313" key="3">
    <source>
        <dbReference type="Proteomes" id="UP001172457"/>
    </source>
</evidence>
<name>A0AA38WLW0_9ASTR</name>
<keyword evidence="3" id="KW-1185">Reference proteome</keyword>
<proteinExistence type="predicted"/>
<protein>
    <submittedName>
        <fullName evidence="2">Uncharacterized protein</fullName>
    </submittedName>
</protein>
<comment type="caution">
    <text evidence="2">The sequence shown here is derived from an EMBL/GenBank/DDBJ whole genome shotgun (WGS) entry which is preliminary data.</text>
</comment>
<feature type="region of interest" description="Disordered" evidence="1">
    <location>
        <begin position="1"/>
        <end position="31"/>
    </location>
</feature>
<evidence type="ECO:0000256" key="1">
    <source>
        <dbReference type="SAM" id="MobiDB-lite"/>
    </source>
</evidence>
<sequence length="236" mass="25360">MEADGGEGGGVKTEMCGNRKSGVPTPAGHPPPLPATFPAIFSGDIPATTILPAPFPATTIFSGDFSDHQRLLRQLFRRPPSSPTTSPQPPSFSAISQRPPFSPATMPRLPSMAITLLKVAVVAMGVFGTMYNCFRSGVSWWVCGRVDEGHGEDGGWRRLTLPEKMVGGGNGGCRRRWWVSVMEVVVRAKSLAGKRWKKMASCRSSIHDPCTTHSASTAIIKFSHMHGMAPLEVASM</sequence>
<accession>A0AA38WLW0</accession>
<reference evidence="2" key="1">
    <citation type="submission" date="2023-03" db="EMBL/GenBank/DDBJ databases">
        <title>Chromosome-scale reference genome and RAD-based genetic map of yellow starthistle (Centaurea solstitialis) reveal putative structural variation and QTLs associated with invader traits.</title>
        <authorList>
            <person name="Reatini B."/>
            <person name="Cang F.A."/>
            <person name="Jiang Q."/>
            <person name="Mckibben M.T.W."/>
            <person name="Barker M.S."/>
            <person name="Rieseberg L.H."/>
            <person name="Dlugosch K.M."/>
        </authorList>
    </citation>
    <scope>NUCLEOTIDE SEQUENCE</scope>
    <source>
        <strain evidence="2">CAN-66</strain>
        <tissue evidence="2">Leaf</tissue>
    </source>
</reference>
<organism evidence="2 3">
    <name type="scientific">Centaurea solstitialis</name>
    <name type="common">yellow star-thistle</name>
    <dbReference type="NCBI Taxonomy" id="347529"/>
    <lineage>
        <taxon>Eukaryota</taxon>
        <taxon>Viridiplantae</taxon>
        <taxon>Streptophyta</taxon>
        <taxon>Embryophyta</taxon>
        <taxon>Tracheophyta</taxon>
        <taxon>Spermatophyta</taxon>
        <taxon>Magnoliopsida</taxon>
        <taxon>eudicotyledons</taxon>
        <taxon>Gunneridae</taxon>
        <taxon>Pentapetalae</taxon>
        <taxon>asterids</taxon>
        <taxon>campanulids</taxon>
        <taxon>Asterales</taxon>
        <taxon>Asteraceae</taxon>
        <taxon>Carduoideae</taxon>
        <taxon>Cardueae</taxon>
        <taxon>Centaureinae</taxon>
        <taxon>Centaurea</taxon>
    </lineage>
</organism>
<dbReference type="Proteomes" id="UP001172457">
    <property type="component" value="Chromosome 4"/>
</dbReference>
<dbReference type="AlphaFoldDB" id="A0AA38WLW0"/>
<evidence type="ECO:0000313" key="2">
    <source>
        <dbReference type="EMBL" id="KAJ9553236.1"/>
    </source>
</evidence>
<feature type="region of interest" description="Disordered" evidence="1">
    <location>
        <begin position="77"/>
        <end position="100"/>
    </location>
</feature>
<gene>
    <name evidence="2" type="ORF">OSB04_017281</name>
</gene>